<dbReference type="CDD" id="cd10336">
    <property type="entry name" value="SLC6sbd_Tyt1-Like"/>
    <property type="match status" value="1"/>
</dbReference>
<feature type="transmembrane region" description="Helical" evidence="6">
    <location>
        <begin position="167"/>
        <end position="191"/>
    </location>
</feature>
<comment type="subcellular location">
    <subcellularLocation>
        <location evidence="1">Membrane</location>
        <topology evidence="1">Multi-pass membrane protein</topology>
    </subcellularLocation>
</comment>
<proteinExistence type="predicted"/>
<dbReference type="NCBIfam" id="NF037979">
    <property type="entry name" value="Na_transp"/>
    <property type="match status" value="1"/>
</dbReference>
<name>A0A382CLV7_9ZZZZ</name>
<feature type="non-terminal residue" evidence="7">
    <location>
        <position position="1"/>
    </location>
</feature>
<feature type="transmembrane region" description="Helical" evidence="6">
    <location>
        <begin position="61"/>
        <end position="79"/>
    </location>
</feature>
<keyword evidence="3 6" id="KW-0812">Transmembrane</keyword>
<protein>
    <recommendedName>
        <fullName evidence="8">Sodium-dependent transporter</fullName>
    </recommendedName>
</protein>
<evidence type="ECO:0000256" key="3">
    <source>
        <dbReference type="ARBA" id="ARBA00022692"/>
    </source>
</evidence>
<keyword evidence="4 6" id="KW-1133">Transmembrane helix</keyword>
<organism evidence="7">
    <name type="scientific">marine metagenome</name>
    <dbReference type="NCBI Taxonomy" id="408172"/>
    <lineage>
        <taxon>unclassified sequences</taxon>
        <taxon>metagenomes</taxon>
        <taxon>ecological metagenomes</taxon>
    </lineage>
</organism>
<evidence type="ECO:0000256" key="1">
    <source>
        <dbReference type="ARBA" id="ARBA00004141"/>
    </source>
</evidence>
<feature type="transmembrane region" description="Helical" evidence="6">
    <location>
        <begin position="128"/>
        <end position="155"/>
    </location>
</feature>
<feature type="transmembrane region" description="Helical" evidence="6">
    <location>
        <begin position="91"/>
        <end position="108"/>
    </location>
</feature>
<feature type="transmembrane region" description="Helical" evidence="6">
    <location>
        <begin position="259"/>
        <end position="281"/>
    </location>
</feature>
<feature type="transmembrane region" description="Helical" evidence="6">
    <location>
        <begin position="7"/>
        <end position="29"/>
    </location>
</feature>
<dbReference type="PROSITE" id="PS50267">
    <property type="entry name" value="NA_NEUROTRAN_SYMP_3"/>
    <property type="match status" value="1"/>
</dbReference>
<evidence type="ECO:0000313" key="7">
    <source>
        <dbReference type="EMBL" id="SVB26277.1"/>
    </source>
</evidence>
<feature type="transmembrane region" description="Helical" evidence="6">
    <location>
        <begin position="301"/>
        <end position="320"/>
    </location>
</feature>
<dbReference type="GO" id="GO:0016020">
    <property type="term" value="C:membrane"/>
    <property type="evidence" value="ECO:0007669"/>
    <property type="project" value="UniProtKB-SubCell"/>
</dbReference>
<evidence type="ECO:0000256" key="5">
    <source>
        <dbReference type="ARBA" id="ARBA00023136"/>
    </source>
</evidence>
<dbReference type="EMBL" id="UINC01034827">
    <property type="protein sequence ID" value="SVB26277.1"/>
    <property type="molecule type" value="Genomic_DNA"/>
</dbReference>
<evidence type="ECO:0008006" key="8">
    <source>
        <dbReference type="Google" id="ProtNLM"/>
    </source>
</evidence>
<dbReference type="Pfam" id="PF00209">
    <property type="entry name" value="SNF"/>
    <property type="match status" value="1"/>
</dbReference>
<keyword evidence="2" id="KW-0813">Transport</keyword>
<reference evidence="7" key="1">
    <citation type="submission" date="2018-05" db="EMBL/GenBank/DDBJ databases">
        <authorList>
            <person name="Lanie J.A."/>
            <person name="Ng W.-L."/>
            <person name="Kazmierczak K.M."/>
            <person name="Andrzejewski T.M."/>
            <person name="Davidsen T.M."/>
            <person name="Wayne K.J."/>
            <person name="Tettelin H."/>
            <person name="Glass J.I."/>
            <person name="Rusch D."/>
            <person name="Podicherti R."/>
            <person name="Tsui H.-C.T."/>
            <person name="Winkler M.E."/>
        </authorList>
    </citation>
    <scope>NUCLEOTIDE SEQUENCE</scope>
</reference>
<feature type="transmembrane region" description="Helical" evidence="6">
    <location>
        <begin position="218"/>
        <end position="247"/>
    </location>
</feature>
<evidence type="ECO:0000256" key="2">
    <source>
        <dbReference type="ARBA" id="ARBA00022448"/>
    </source>
</evidence>
<evidence type="ECO:0000256" key="6">
    <source>
        <dbReference type="SAM" id="Phobius"/>
    </source>
</evidence>
<feature type="transmembrane region" description="Helical" evidence="6">
    <location>
        <begin position="340"/>
        <end position="364"/>
    </location>
</feature>
<accession>A0A382CLV7</accession>
<dbReference type="InterPro" id="IPR037272">
    <property type="entry name" value="SNS_sf"/>
</dbReference>
<dbReference type="InterPro" id="IPR000175">
    <property type="entry name" value="Na/ntran_symport"/>
</dbReference>
<dbReference type="AlphaFoldDB" id="A0A382CLV7"/>
<keyword evidence="5 6" id="KW-0472">Membrane</keyword>
<gene>
    <name evidence="7" type="ORF">METZ01_LOCUS179131</name>
</gene>
<dbReference type="PANTHER" id="PTHR42948">
    <property type="entry name" value="TRANSPORTER"/>
    <property type="match status" value="1"/>
</dbReference>
<sequence>WVGFLGVASAFVILSFYGVVGGWILKYIIDSISGGFNNLSGNPEAAGALFDGFITSTYSPVLYQVLFMGLCIFVIVQGVKGGIEKWSKIMMPIIIVLLAVLAIRGMTLEGGMEGLSFLFNPRFEDLTASAIVLALGHSFFTVSLGMGTMITYGSYLNREQNLMTSALWVILLDTAIAMLAGVAIFTTVFALGANPAEGPGLIFVILPSIFPQLAGGTIWATLFFILLFMAALTSAISILEVVTAYFIDQKGWSRKKATIQFGSIITIVGVFCSFSLGGGVNLTGFLGMSFFDVMDYLSSKYMLPIGGMLTAIFILHKWGLKEYMNELREGMNNMSVPDKLVKTFLIIAAAIVGFIIFNEIYFTIAGKALIG</sequence>
<dbReference type="InterPro" id="IPR047218">
    <property type="entry name" value="YocR/YhdH-like"/>
</dbReference>
<evidence type="ECO:0000256" key="4">
    <source>
        <dbReference type="ARBA" id="ARBA00022989"/>
    </source>
</evidence>
<dbReference type="SUPFAM" id="SSF161070">
    <property type="entry name" value="SNF-like"/>
    <property type="match status" value="1"/>
</dbReference>
<dbReference type="PANTHER" id="PTHR42948:SF1">
    <property type="entry name" value="TRANSPORTER"/>
    <property type="match status" value="1"/>
</dbReference>